<evidence type="ECO:0000313" key="3">
    <source>
        <dbReference type="EMBL" id="KAG7590819.1"/>
    </source>
</evidence>
<dbReference type="Pfam" id="PF24758">
    <property type="entry name" value="LRR_At5g56370"/>
    <property type="match status" value="1"/>
</dbReference>
<dbReference type="Proteomes" id="UP000694251">
    <property type="component" value="Chromosome 7"/>
</dbReference>
<accession>A0A8T2BW67</accession>
<feature type="domain" description="F-box" evidence="2">
    <location>
        <begin position="32"/>
        <end position="68"/>
    </location>
</feature>
<reference evidence="3 4" key="1">
    <citation type="submission" date="2020-12" db="EMBL/GenBank/DDBJ databases">
        <title>Concerted genomic and epigenomic changes stabilize Arabidopsis allopolyploids.</title>
        <authorList>
            <person name="Chen Z."/>
        </authorList>
    </citation>
    <scope>NUCLEOTIDE SEQUENCE [LARGE SCALE GENOMIC DNA]</scope>
    <source>
        <strain evidence="3">As9502</strain>
        <tissue evidence="3">Leaf</tissue>
    </source>
</reference>
<keyword evidence="4" id="KW-1185">Reference proteome</keyword>
<dbReference type="Pfam" id="PF00646">
    <property type="entry name" value="F-box"/>
    <property type="match status" value="1"/>
</dbReference>
<dbReference type="InterPro" id="IPR053781">
    <property type="entry name" value="F-box_AtFBL13-like"/>
</dbReference>
<dbReference type="SMART" id="SM00256">
    <property type="entry name" value="FBOX"/>
    <property type="match status" value="1"/>
</dbReference>
<name>A0A8T2BW67_ARASU</name>
<proteinExistence type="predicted"/>
<gene>
    <name evidence="3" type="ORF">ISN44_As07g029310</name>
</gene>
<evidence type="ECO:0000313" key="4">
    <source>
        <dbReference type="Proteomes" id="UP000694251"/>
    </source>
</evidence>
<dbReference type="Pfam" id="PF08387">
    <property type="entry name" value="FBD"/>
    <property type="match status" value="1"/>
</dbReference>
<dbReference type="PANTHER" id="PTHR31900:SF33">
    <property type="entry name" value="PROTEIN WITH RNI-LIKE_FBD-LIKE DOMAIN"/>
    <property type="match status" value="1"/>
</dbReference>
<comment type="caution">
    <text evidence="3">The sequence shown here is derived from an EMBL/GenBank/DDBJ whole genome shotgun (WGS) entry which is preliminary data.</text>
</comment>
<dbReference type="SMART" id="SM00579">
    <property type="entry name" value="FBD"/>
    <property type="match status" value="1"/>
</dbReference>
<dbReference type="PROSITE" id="PS50181">
    <property type="entry name" value="FBOX"/>
    <property type="match status" value="1"/>
</dbReference>
<dbReference type="InterPro" id="IPR001810">
    <property type="entry name" value="F-box_dom"/>
</dbReference>
<dbReference type="InterPro" id="IPR055411">
    <property type="entry name" value="LRR_FXL15/At3g58940/PEG3-like"/>
</dbReference>
<dbReference type="PANTHER" id="PTHR31900">
    <property type="entry name" value="F-BOX/RNI SUPERFAMILY PROTEIN-RELATED"/>
    <property type="match status" value="1"/>
</dbReference>
<feature type="region of interest" description="Disordered" evidence="1">
    <location>
        <begin position="1"/>
        <end position="25"/>
    </location>
</feature>
<dbReference type="AlphaFoldDB" id="A0A8T2BW67"/>
<sequence length="482" mass="54732">MNGGRSKRPISSGLGRGTMAETSEKKSKLTESDWISYVPDDLLRQILSKVSTKESVSTSVMSKRWRNLWKHVPALDLDSSKFTDELDLEDFFDSFLESNQNLKIKRFKWIYNVEEHFHSGFVARIDHVVNRGVCDFTLLSKVNTEEESVRMPLSLYSCSTLVNLTLFGVVFDAPRSQLVSLPCLKTMHLEAVKFDGETILEALISSCSVLDELTIVTHLDDFLGLVCVRSPSLRRFKLESMREEYEECEDPDVEFDAPKLEYMSITDYQSESFVIHNITPSAKVNIDLVFDVEDDDSMIHDFLTAISTVRELTISARTLEMIHENSEMEAGPQFSNLSCLHATFSESSWKLFPTVLGCCPNLNSLHLEFDYLPKKEKNNLSFVPQCFQSSLECVQLKVPITVTETPSKMQLAIYFIRNCVVLKKLMLNESFGNVMNEVRKIPKRASGCEVVMLAPACEDVSHGSSLLPVIYKDMFIPKILDQ</sequence>
<evidence type="ECO:0000259" key="2">
    <source>
        <dbReference type="PROSITE" id="PS50181"/>
    </source>
</evidence>
<dbReference type="InterPro" id="IPR006566">
    <property type="entry name" value="FBD"/>
</dbReference>
<organism evidence="3 4">
    <name type="scientific">Arabidopsis suecica</name>
    <name type="common">Swedish thale-cress</name>
    <name type="synonym">Cardaminopsis suecica</name>
    <dbReference type="NCBI Taxonomy" id="45249"/>
    <lineage>
        <taxon>Eukaryota</taxon>
        <taxon>Viridiplantae</taxon>
        <taxon>Streptophyta</taxon>
        <taxon>Embryophyta</taxon>
        <taxon>Tracheophyta</taxon>
        <taxon>Spermatophyta</taxon>
        <taxon>Magnoliopsida</taxon>
        <taxon>eudicotyledons</taxon>
        <taxon>Gunneridae</taxon>
        <taxon>Pentapetalae</taxon>
        <taxon>rosids</taxon>
        <taxon>malvids</taxon>
        <taxon>Brassicales</taxon>
        <taxon>Brassicaceae</taxon>
        <taxon>Camelineae</taxon>
        <taxon>Arabidopsis</taxon>
    </lineage>
</organism>
<protein>
    <submittedName>
        <fullName evidence="3">FBD domain</fullName>
    </submittedName>
</protein>
<dbReference type="OrthoDB" id="1029816at2759"/>
<dbReference type="InterPro" id="IPR050232">
    <property type="entry name" value="FBL13/AtMIF1-like"/>
</dbReference>
<dbReference type="CDD" id="cd22160">
    <property type="entry name" value="F-box_AtFBL13-like"/>
    <property type="match status" value="1"/>
</dbReference>
<dbReference type="EMBL" id="JAEFBJ010000007">
    <property type="protein sequence ID" value="KAG7590819.1"/>
    <property type="molecule type" value="Genomic_DNA"/>
</dbReference>
<evidence type="ECO:0000256" key="1">
    <source>
        <dbReference type="SAM" id="MobiDB-lite"/>
    </source>
</evidence>